<dbReference type="SUPFAM" id="SSF52540">
    <property type="entry name" value="P-loop containing nucleoside triphosphate hydrolases"/>
    <property type="match status" value="2"/>
</dbReference>
<evidence type="ECO:0000256" key="1">
    <source>
        <dbReference type="ARBA" id="ARBA00022801"/>
    </source>
</evidence>
<evidence type="ECO:0000259" key="3">
    <source>
        <dbReference type="PROSITE" id="PS50966"/>
    </source>
</evidence>
<dbReference type="InterPro" id="IPR007527">
    <property type="entry name" value="Znf_SWIM"/>
</dbReference>
<evidence type="ECO:0000259" key="5">
    <source>
        <dbReference type="PROSITE" id="PS51194"/>
    </source>
</evidence>
<sequence>MESFNLEYIRSLARLAIFNNAEQLYETKKITLLKIDEQKSSSDEKELMLYCQVASKHSGDYYDVNVVFTLINNLTFLTRQNCSCIDYNFQHQICQHIIAVLLFVFYESNNNLVTWRLFFTASNKLLTTFINKNKQNDSLKERIITCQCSLIIDSTLQQPPAVQLKLGYEGKQLFDIKNIYHFLSFLTKPALDPDYLKGYEISQKFTFYPNKSTFAPFAEKVIMFLQQEFINVSSFLQTQKMDFYGVSITKSFGFSAFQTERFLKHIKGKTIKLIIDGEEYSDVKISVDQYQPALSIQQEDNVIQIINKKENPIILTATQQSLFDTKQIFLLNDKDTFLLGPIYQTMALTKHNKIIFNPQQTNDVIKEIVSLLDYPDNAVQIDPIILNSLEKTPLVIESYFDFKNKEIMLRPLFRYGKITFDLLNKSNNDNKIVLRNVYHEQEYLTFCKQIGFVQKGNYFVLNELEHVLKLLSKDILTLETLSQIFYTDNFKNVRLIDFKVTSTTINVNQKNDWLEFDFKLSKLDYSDLGEILNAINRNQKYYQITNGSIIDLQEQTLQKFATLINQFNFKQEQFMQGKLQVPKYHALTVYNNLTLWAEFNCCFNVDFENLITKIKHLEENEFSVPASLASMMCDFQKKGYFWLKTLASLGFGGILADEMGLGKTLQTISFILNEYELNREMEPVLIIVPAALIYNWKKEIDRFAPMLQTLVIAGERKTREMLFTKINQGQVVITSYPLLRRDIHYYQQIFFQYCFLDEAQHIKNPQSINAKVVNTLKTGIRFALTGTPIENNLTELWSIFNFILPGFLLQQQQFQKRYEIPIVCEQNEAVKKELLQKIAPFILRRLKQGVMSELPPKIENKILVEMTARQKKIYAAYANAAREEINKILTAGQYNQNRLKIFSTLTKLRQICCDPSILDKKYQNESAKLDALRDIFGDLAGSGHKILIFSQFTTVLKRIKAIVEEIGLQYFYLDGKTRSESRVLMTQKFNEDTTVNVFLISLKAGGIGLNLTAADFVIHFDPWWNPSVENQATDRAHRFGQQNTVQVIKLIAKGTIEEKILTIQDNKQAVIDAVLNNNSENANFTKFSEAELRNILEL</sequence>
<keyword evidence="1" id="KW-0378">Hydrolase</keyword>
<dbReference type="PROSITE" id="PS50966">
    <property type="entry name" value="ZF_SWIM"/>
    <property type="match status" value="1"/>
</dbReference>
<dbReference type="PROSITE" id="PS51194">
    <property type="entry name" value="HELICASE_CTER"/>
    <property type="match status" value="1"/>
</dbReference>
<dbReference type="Pfam" id="PF00176">
    <property type="entry name" value="SNF2-rel_dom"/>
    <property type="match status" value="1"/>
</dbReference>
<dbReference type="SMART" id="SM00487">
    <property type="entry name" value="DEXDc"/>
    <property type="match status" value="1"/>
</dbReference>
<dbReference type="RefSeq" id="WP_114565097.1">
    <property type="nucleotide sequence ID" value="NZ_CP031088.1"/>
</dbReference>
<dbReference type="EMBL" id="CP031088">
    <property type="protein sequence ID" value="AXF96491.1"/>
    <property type="molecule type" value="Genomic_DNA"/>
</dbReference>
<dbReference type="SMART" id="SM00490">
    <property type="entry name" value="HELICc"/>
    <property type="match status" value="1"/>
</dbReference>
<evidence type="ECO:0000259" key="4">
    <source>
        <dbReference type="PROSITE" id="PS51192"/>
    </source>
</evidence>
<dbReference type="InterPro" id="IPR049730">
    <property type="entry name" value="SNF2/RAD54-like_C"/>
</dbReference>
<keyword evidence="2" id="KW-0479">Metal-binding</keyword>
<dbReference type="Gene3D" id="3.40.50.10810">
    <property type="entry name" value="Tandem AAA-ATPase domain"/>
    <property type="match status" value="1"/>
</dbReference>
<accession>A0A345DQK0</accession>
<evidence type="ECO:0000256" key="2">
    <source>
        <dbReference type="PROSITE-ProRule" id="PRU00325"/>
    </source>
</evidence>
<organism evidence="6 7">
    <name type="scientific">Spiroplasma phoeniceum P40</name>
    <dbReference type="NCBI Taxonomy" id="1276259"/>
    <lineage>
        <taxon>Bacteria</taxon>
        <taxon>Bacillati</taxon>
        <taxon>Mycoplasmatota</taxon>
        <taxon>Mollicutes</taxon>
        <taxon>Entomoplasmatales</taxon>
        <taxon>Spiroplasmataceae</taxon>
        <taxon>Spiroplasma</taxon>
    </lineage>
</organism>
<dbReference type="InterPro" id="IPR038718">
    <property type="entry name" value="SNF2-like_sf"/>
</dbReference>
<evidence type="ECO:0000313" key="7">
    <source>
        <dbReference type="Proteomes" id="UP000253689"/>
    </source>
</evidence>
<feature type="domain" description="Helicase ATP-binding" evidence="4">
    <location>
        <begin position="644"/>
        <end position="806"/>
    </location>
</feature>
<dbReference type="KEGG" id="sphh:SDAV_001526"/>
<dbReference type="PANTHER" id="PTHR10799">
    <property type="entry name" value="SNF2/RAD54 HELICASE FAMILY"/>
    <property type="match status" value="1"/>
</dbReference>
<dbReference type="Proteomes" id="UP000253689">
    <property type="component" value="Chromosome"/>
</dbReference>
<dbReference type="Pfam" id="PF00271">
    <property type="entry name" value="Helicase_C"/>
    <property type="match status" value="1"/>
</dbReference>
<dbReference type="InterPro" id="IPR027417">
    <property type="entry name" value="P-loop_NTPase"/>
</dbReference>
<dbReference type="InterPro" id="IPR013663">
    <property type="entry name" value="Helicase_SWF/SNF/SWI_bac"/>
</dbReference>
<dbReference type="GO" id="GO:0004386">
    <property type="term" value="F:helicase activity"/>
    <property type="evidence" value="ECO:0007669"/>
    <property type="project" value="UniProtKB-KW"/>
</dbReference>
<dbReference type="PROSITE" id="PS51192">
    <property type="entry name" value="HELICASE_ATP_BIND_1"/>
    <property type="match status" value="1"/>
</dbReference>
<protein>
    <submittedName>
        <fullName evidence="6">Helicase with SNF2 domain</fullName>
    </submittedName>
</protein>
<keyword evidence="6" id="KW-0067">ATP-binding</keyword>
<dbReference type="InterPro" id="IPR014001">
    <property type="entry name" value="Helicase_ATP-bd"/>
</dbReference>
<evidence type="ECO:0000313" key="6">
    <source>
        <dbReference type="EMBL" id="AXF96491.1"/>
    </source>
</evidence>
<dbReference type="InterPro" id="IPR000330">
    <property type="entry name" value="SNF2_N"/>
</dbReference>
<feature type="domain" description="SWIM-type" evidence="3">
    <location>
        <begin position="62"/>
        <end position="105"/>
    </location>
</feature>
<name>A0A345DQK0_9MOLU</name>
<dbReference type="Pfam" id="PF08455">
    <property type="entry name" value="SNF2_assoc"/>
    <property type="match status" value="1"/>
</dbReference>
<dbReference type="Pfam" id="PF04434">
    <property type="entry name" value="SWIM"/>
    <property type="match status" value="1"/>
</dbReference>
<keyword evidence="6" id="KW-0347">Helicase</keyword>
<keyword evidence="2" id="KW-0862">Zinc</keyword>
<keyword evidence="2" id="KW-0863">Zinc-finger</keyword>
<dbReference type="GO" id="GO:0016787">
    <property type="term" value="F:hydrolase activity"/>
    <property type="evidence" value="ECO:0007669"/>
    <property type="project" value="UniProtKB-KW"/>
</dbReference>
<dbReference type="GO" id="GO:0005524">
    <property type="term" value="F:ATP binding"/>
    <property type="evidence" value="ECO:0007669"/>
    <property type="project" value="InterPro"/>
</dbReference>
<dbReference type="CDD" id="cd18793">
    <property type="entry name" value="SF2_C_SNF"/>
    <property type="match status" value="1"/>
</dbReference>
<keyword evidence="7" id="KW-1185">Reference proteome</keyword>
<gene>
    <name evidence="6" type="ORF">SDAV_001526</name>
</gene>
<dbReference type="Gene3D" id="3.40.50.300">
    <property type="entry name" value="P-loop containing nucleotide triphosphate hydrolases"/>
    <property type="match status" value="1"/>
</dbReference>
<feature type="domain" description="Helicase C-terminal" evidence="5">
    <location>
        <begin position="931"/>
        <end position="1093"/>
    </location>
</feature>
<dbReference type="GO" id="GO:0008270">
    <property type="term" value="F:zinc ion binding"/>
    <property type="evidence" value="ECO:0007669"/>
    <property type="project" value="UniProtKB-KW"/>
</dbReference>
<reference evidence="7" key="1">
    <citation type="submission" date="2018-07" db="EMBL/GenBank/DDBJ databases">
        <title>Complete Genome Sequence of Spiroplasma phoeniceum.</title>
        <authorList>
            <person name="Davis R.E."/>
            <person name="Shao J.Y."/>
            <person name="Zhao Y."/>
            <person name="Silver A."/>
            <person name="Stump z."/>
            <person name="Gasparich G."/>
        </authorList>
    </citation>
    <scope>NUCLEOTIDE SEQUENCE [LARGE SCALE GENOMIC DNA]</scope>
    <source>
        <strain evidence="7">P40</strain>
    </source>
</reference>
<dbReference type="InterPro" id="IPR001650">
    <property type="entry name" value="Helicase_C-like"/>
</dbReference>
<dbReference type="AlphaFoldDB" id="A0A345DQK0"/>
<keyword evidence="6" id="KW-0547">Nucleotide-binding</keyword>
<proteinExistence type="predicted"/>